<feature type="transmembrane region" description="Helical" evidence="1">
    <location>
        <begin position="20"/>
        <end position="41"/>
    </location>
</feature>
<protein>
    <submittedName>
        <fullName evidence="2">Uncharacterized protein</fullName>
    </submittedName>
</protein>
<organism evidence="2 3">
    <name type="scientific">Candidatus Roizmanbacteria bacterium CG22_combo_CG10-13_8_21_14_all_35_9</name>
    <dbReference type="NCBI Taxonomy" id="1974861"/>
    <lineage>
        <taxon>Bacteria</taxon>
        <taxon>Candidatus Roizmaniibacteriota</taxon>
    </lineage>
</organism>
<dbReference type="EMBL" id="PCTB01000040">
    <property type="protein sequence ID" value="PIP62791.1"/>
    <property type="molecule type" value="Genomic_DNA"/>
</dbReference>
<keyword evidence="1" id="KW-0472">Membrane</keyword>
<sequence>MDKIFFIYYLLIMGSKKVCVSKTFLILLIVLAGIASSILYINKRILSSNFSTSSQAAKPNIGAYRPLGGTGKQCIRSGDSYYCSSGVNNLVCKAQIDFWLATASERFTRYKKGGTKCVNYYSPEIPKGAAGNLCRDDVNNACDPGLSCTLYFYNI</sequence>
<comment type="caution">
    <text evidence="2">The sequence shown here is derived from an EMBL/GenBank/DDBJ whole genome shotgun (WGS) entry which is preliminary data.</text>
</comment>
<evidence type="ECO:0000256" key="1">
    <source>
        <dbReference type="SAM" id="Phobius"/>
    </source>
</evidence>
<reference evidence="2 3" key="1">
    <citation type="submission" date="2017-09" db="EMBL/GenBank/DDBJ databases">
        <title>Depth-based differentiation of microbial function through sediment-hosted aquifers and enrichment of novel symbionts in the deep terrestrial subsurface.</title>
        <authorList>
            <person name="Probst A.J."/>
            <person name="Ladd B."/>
            <person name="Jarett J.K."/>
            <person name="Geller-Mcgrath D.E."/>
            <person name="Sieber C.M."/>
            <person name="Emerson J.B."/>
            <person name="Anantharaman K."/>
            <person name="Thomas B.C."/>
            <person name="Malmstrom R."/>
            <person name="Stieglmeier M."/>
            <person name="Klingl A."/>
            <person name="Woyke T."/>
            <person name="Ryan C.M."/>
            <person name="Banfield J.F."/>
        </authorList>
    </citation>
    <scope>NUCLEOTIDE SEQUENCE [LARGE SCALE GENOMIC DNA]</scope>
    <source>
        <strain evidence="2">CG22_combo_CG10-13_8_21_14_all_35_9</strain>
    </source>
</reference>
<name>A0A2H0BYU7_9BACT</name>
<keyword evidence="1" id="KW-0812">Transmembrane</keyword>
<feature type="non-terminal residue" evidence="2">
    <location>
        <position position="155"/>
    </location>
</feature>
<dbReference type="Proteomes" id="UP000231021">
    <property type="component" value="Unassembled WGS sequence"/>
</dbReference>
<keyword evidence="1" id="KW-1133">Transmembrane helix</keyword>
<evidence type="ECO:0000313" key="3">
    <source>
        <dbReference type="Proteomes" id="UP000231021"/>
    </source>
</evidence>
<proteinExistence type="predicted"/>
<evidence type="ECO:0000313" key="2">
    <source>
        <dbReference type="EMBL" id="PIP62791.1"/>
    </source>
</evidence>
<dbReference type="AlphaFoldDB" id="A0A2H0BYU7"/>
<gene>
    <name evidence="2" type="ORF">COW98_02050</name>
</gene>
<accession>A0A2H0BYU7</accession>